<dbReference type="InterPro" id="IPR036909">
    <property type="entry name" value="Cyt_c-like_dom_sf"/>
</dbReference>
<dbReference type="GO" id="GO:0009055">
    <property type="term" value="F:electron transfer activity"/>
    <property type="evidence" value="ECO:0007669"/>
    <property type="project" value="InterPro"/>
</dbReference>
<evidence type="ECO:0000259" key="1">
    <source>
        <dbReference type="Pfam" id="PF07624"/>
    </source>
</evidence>
<evidence type="ECO:0000259" key="6">
    <source>
        <dbReference type="Pfam" id="PF07637"/>
    </source>
</evidence>
<dbReference type="Pfam" id="PF07635">
    <property type="entry name" value="PSCyt1"/>
    <property type="match status" value="1"/>
</dbReference>
<dbReference type="Pfam" id="PF07631">
    <property type="entry name" value="PSD4"/>
    <property type="match status" value="1"/>
</dbReference>
<evidence type="ECO:0000259" key="5">
    <source>
        <dbReference type="Pfam" id="PF07635"/>
    </source>
</evidence>
<dbReference type="Pfam" id="PF07624">
    <property type="entry name" value="PSD2"/>
    <property type="match status" value="1"/>
</dbReference>
<dbReference type="EMBL" id="NIDE01000004">
    <property type="protein sequence ID" value="OWK43833.1"/>
    <property type="molecule type" value="Genomic_DNA"/>
</dbReference>
<evidence type="ECO:0000259" key="3">
    <source>
        <dbReference type="Pfam" id="PF07627"/>
    </source>
</evidence>
<feature type="domain" description="DUF1585" evidence="1">
    <location>
        <begin position="900"/>
        <end position="973"/>
    </location>
</feature>
<dbReference type="Pfam" id="PF07627">
    <property type="entry name" value="PSCyt3"/>
    <property type="match status" value="1"/>
</dbReference>
<dbReference type="Pfam" id="PF07637">
    <property type="entry name" value="PSD5"/>
    <property type="match status" value="1"/>
</dbReference>
<proteinExistence type="predicted"/>
<dbReference type="Proteomes" id="UP000214646">
    <property type="component" value="Unassembled WGS sequence"/>
</dbReference>
<accession>A0A225DS08</accession>
<feature type="domain" description="DUF1587" evidence="2">
    <location>
        <begin position="129"/>
        <end position="191"/>
    </location>
</feature>
<dbReference type="InterPro" id="IPR011478">
    <property type="entry name" value="DUF1585"/>
</dbReference>
<dbReference type="AlphaFoldDB" id="A0A225DS08"/>
<evidence type="ECO:0000259" key="2">
    <source>
        <dbReference type="Pfam" id="PF07626"/>
    </source>
</evidence>
<name>A0A225DS08_9BACT</name>
<feature type="domain" description="DUF1592" evidence="4">
    <location>
        <begin position="638"/>
        <end position="766"/>
    </location>
</feature>
<comment type="caution">
    <text evidence="7">The sequence shown here is derived from an EMBL/GenBank/DDBJ whole genome shotgun (WGS) entry which is preliminary data.</text>
</comment>
<dbReference type="InterPro" id="IPR013042">
    <property type="entry name" value="DUF1592"/>
</dbReference>
<dbReference type="InterPro" id="IPR013039">
    <property type="entry name" value="DUF1588"/>
</dbReference>
<dbReference type="SUPFAM" id="SSF46626">
    <property type="entry name" value="Cytochrome c"/>
    <property type="match status" value="1"/>
</dbReference>
<feature type="domain" description="DUF1595" evidence="6">
    <location>
        <begin position="565"/>
        <end position="621"/>
    </location>
</feature>
<reference evidence="8" key="1">
    <citation type="submission" date="2017-06" db="EMBL/GenBank/DDBJ databases">
        <title>Genome analysis of Fimbriiglobus ruber SP5, the first member of the order Planctomycetales with confirmed chitinolytic capability.</title>
        <authorList>
            <person name="Ravin N.V."/>
            <person name="Rakitin A.L."/>
            <person name="Ivanova A.A."/>
            <person name="Beletsky A.V."/>
            <person name="Kulichevskaya I.S."/>
            <person name="Mardanov A.V."/>
            <person name="Dedysh S.N."/>
        </authorList>
    </citation>
    <scope>NUCLEOTIDE SEQUENCE [LARGE SCALE GENOMIC DNA]</scope>
    <source>
        <strain evidence="8">SP5</strain>
    </source>
</reference>
<evidence type="ECO:0000313" key="7">
    <source>
        <dbReference type="EMBL" id="OWK43833.1"/>
    </source>
</evidence>
<sequence length="988" mass="111426">MIALVLAVTVVHWADFRAPAVEPQPTGLDKEFRATVRPFLDAHCVSCHAHDKPKGGIDLGRFTSAAEVAADFPHWEAVFDQLKSQEMPPKTAKSQPTKDQRRAVMTWIESLRKNEAERNAGDPGVVLARRLSNAEYDYTVRDLTGVDIHPAREFPVDPANGAGFDNTGESLTMSPALATKYFAASRFVADHLLLLPEGFTFAPFPVLTDTDRDKFCVRRIVDFYQRQPTDLADYFRAAWEYRYRSELGRPNQSLTECARGAKVSPKYLEVVWPLLSEPADERGPIAAIRALWRALPKPADAQPEKLRRGCEKLRDVVLQLRGQVKVKVDNLTVSGMNRGAQALVLWKDREMAANRRHYGGGGLQLKAADPALGPDVAKALTVPAGEPERKRYEAAFERFCSVFPDAFYVSERGRVFLDPKEDRFNTGRLLSAGFHNQMGYFRDDQPLCELILDEADKRHLDKLWEEFDYASNVPARMHSGLIWFERSESPYLSGTEFDFARAEDKDVTSPDKLKRFVDMYMKKTKRSTSKEVVIKAVQDHFERSEANIRRVERAHETAEPGHVKALQDFAERAYRRRLTARERESVAGFYRSLRAEGLGHEDAVRDTLAGILMSPHFCFRVDLPVSTGTTTPGRTEALSDEALANRLSYFLWSSMPDRELLECAAKGTLHRPEVLVAQTRRMLRDDRARGLATQFGGSWLDFRRFDEHNAVDRGRFPQFDNELRQAMYEEPMRFLLDLIQNDRSVLDCLNGRHTFVNASLARHYGMPAPAGKGEWIRIEDATKYGRGGLLPMAVFATKNAPGLRTSPVKRGYWVVTRLLGEKIPAPPPNVPELPADEKKLGSLTLRETLARHREDMSCATCHARFDSFGLAFEGFGPIGERRTADLAGHAVDTRVSFPGGAEDDGISGLRGYLSERRRDDFLDNLCRKLLAYALGRSLMLSDDPTITAMRTRLSRDDYRFGGLIETIVTSPQFLTRRGPGEPKKEGPR</sequence>
<dbReference type="GO" id="GO:0020037">
    <property type="term" value="F:heme binding"/>
    <property type="evidence" value="ECO:0007669"/>
    <property type="project" value="InterPro"/>
</dbReference>
<dbReference type="Pfam" id="PF07626">
    <property type="entry name" value="PSD3"/>
    <property type="match status" value="1"/>
</dbReference>
<evidence type="ECO:0000313" key="8">
    <source>
        <dbReference type="Proteomes" id="UP000214646"/>
    </source>
</evidence>
<keyword evidence="8" id="KW-1185">Reference proteome</keyword>
<evidence type="ECO:0000259" key="4">
    <source>
        <dbReference type="Pfam" id="PF07631"/>
    </source>
</evidence>
<organism evidence="7 8">
    <name type="scientific">Fimbriiglobus ruber</name>
    <dbReference type="NCBI Taxonomy" id="1908690"/>
    <lineage>
        <taxon>Bacteria</taxon>
        <taxon>Pseudomonadati</taxon>
        <taxon>Planctomycetota</taxon>
        <taxon>Planctomycetia</taxon>
        <taxon>Gemmatales</taxon>
        <taxon>Gemmataceae</taxon>
        <taxon>Fimbriiglobus</taxon>
    </lineage>
</organism>
<gene>
    <name evidence="7" type="ORF">FRUB_03432</name>
</gene>
<feature type="domain" description="DUF1588" evidence="3">
    <location>
        <begin position="786"/>
        <end position="884"/>
    </location>
</feature>
<protein>
    <recommendedName>
        <fullName evidence="9">Cytochrome c domain-containing protein</fullName>
    </recommendedName>
</protein>
<evidence type="ECO:0008006" key="9">
    <source>
        <dbReference type="Google" id="ProtNLM"/>
    </source>
</evidence>
<dbReference type="InterPro" id="IPR013036">
    <property type="entry name" value="DUF1587"/>
</dbReference>
<dbReference type="InterPro" id="IPR011429">
    <property type="entry name" value="Cyt_c_Planctomycete-type"/>
</dbReference>
<dbReference type="InterPro" id="IPR013043">
    <property type="entry name" value="DUF1595"/>
</dbReference>
<feature type="domain" description="Cytochrome C Planctomycete-type" evidence="5">
    <location>
        <begin position="44"/>
        <end position="90"/>
    </location>
</feature>